<evidence type="ECO:0000313" key="1">
    <source>
        <dbReference type="EMBL" id="GBO98699.1"/>
    </source>
</evidence>
<feature type="non-terminal residue" evidence="1">
    <location>
        <position position="55"/>
    </location>
</feature>
<dbReference type="Proteomes" id="UP000299102">
    <property type="component" value="Unassembled WGS sequence"/>
</dbReference>
<keyword evidence="2" id="KW-1185">Reference proteome</keyword>
<comment type="caution">
    <text evidence="1">The sequence shown here is derived from an EMBL/GenBank/DDBJ whole genome shotgun (WGS) entry which is preliminary data.</text>
</comment>
<dbReference type="EMBL" id="BGZK01009631">
    <property type="protein sequence ID" value="GBO98699.1"/>
    <property type="molecule type" value="Genomic_DNA"/>
</dbReference>
<reference evidence="1 2" key="1">
    <citation type="journal article" date="2019" name="Commun. Biol.">
        <title>The bagworm genome reveals a unique fibroin gene that provides high tensile strength.</title>
        <authorList>
            <person name="Kono N."/>
            <person name="Nakamura H."/>
            <person name="Ohtoshi R."/>
            <person name="Tomita M."/>
            <person name="Numata K."/>
            <person name="Arakawa K."/>
        </authorList>
    </citation>
    <scope>NUCLEOTIDE SEQUENCE [LARGE SCALE GENOMIC DNA]</scope>
</reference>
<accession>A0A4C1SC91</accession>
<proteinExistence type="predicted"/>
<dbReference type="AlphaFoldDB" id="A0A4C1SC91"/>
<name>A0A4C1SC91_EUMVA</name>
<protein>
    <submittedName>
        <fullName evidence="1">Uncharacterized protein</fullName>
    </submittedName>
</protein>
<gene>
    <name evidence="1" type="ORF">EVAR_84456_1</name>
</gene>
<sequence>MRNELHLERRSCATPPDRCVMATRHWRGQIDTHGEYTEKCVVAVHHKQTNVYFKP</sequence>
<organism evidence="1 2">
    <name type="scientific">Eumeta variegata</name>
    <name type="common">Bagworm moth</name>
    <name type="synonym">Eumeta japonica</name>
    <dbReference type="NCBI Taxonomy" id="151549"/>
    <lineage>
        <taxon>Eukaryota</taxon>
        <taxon>Metazoa</taxon>
        <taxon>Ecdysozoa</taxon>
        <taxon>Arthropoda</taxon>
        <taxon>Hexapoda</taxon>
        <taxon>Insecta</taxon>
        <taxon>Pterygota</taxon>
        <taxon>Neoptera</taxon>
        <taxon>Endopterygota</taxon>
        <taxon>Lepidoptera</taxon>
        <taxon>Glossata</taxon>
        <taxon>Ditrysia</taxon>
        <taxon>Tineoidea</taxon>
        <taxon>Psychidae</taxon>
        <taxon>Oiketicinae</taxon>
        <taxon>Eumeta</taxon>
    </lineage>
</organism>
<evidence type="ECO:0000313" key="2">
    <source>
        <dbReference type="Proteomes" id="UP000299102"/>
    </source>
</evidence>